<organism evidence="1 2">
    <name type="scientific">Apolygus lucorum</name>
    <name type="common">Small green plant bug</name>
    <name type="synonym">Lygocoris lucorum</name>
    <dbReference type="NCBI Taxonomy" id="248454"/>
    <lineage>
        <taxon>Eukaryota</taxon>
        <taxon>Metazoa</taxon>
        <taxon>Ecdysozoa</taxon>
        <taxon>Arthropoda</taxon>
        <taxon>Hexapoda</taxon>
        <taxon>Insecta</taxon>
        <taxon>Pterygota</taxon>
        <taxon>Neoptera</taxon>
        <taxon>Paraneoptera</taxon>
        <taxon>Hemiptera</taxon>
        <taxon>Heteroptera</taxon>
        <taxon>Panheteroptera</taxon>
        <taxon>Cimicomorpha</taxon>
        <taxon>Miridae</taxon>
        <taxon>Mirini</taxon>
        <taxon>Apolygus</taxon>
    </lineage>
</organism>
<protein>
    <submittedName>
        <fullName evidence="1">Uncharacterized protein</fullName>
    </submittedName>
</protein>
<gene>
    <name evidence="1" type="ORF">GE061_016273</name>
</gene>
<accession>A0A6A4JUN0</accession>
<dbReference type="AlphaFoldDB" id="A0A6A4JUN0"/>
<dbReference type="Proteomes" id="UP000466442">
    <property type="component" value="Unassembled WGS sequence"/>
</dbReference>
<sequence>MDIHESANEMPLVKSTHSLQYPKNAIENKYRIAFGNQLEMEPNETCVGMRVTLRVNITNAMKNCEINGRRIRLSYLVRRKDQQFARLII</sequence>
<proteinExistence type="predicted"/>
<comment type="caution">
    <text evidence="1">The sequence shown here is derived from an EMBL/GenBank/DDBJ whole genome shotgun (WGS) entry which is preliminary data.</text>
</comment>
<name>A0A6A4JUN0_APOLU</name>
<reference evidence="1" key="1">
    <citation type="journal article" date="2021" name="Mol. Ecol. Resour.">
        <title>Apolygus lucorum genome provides insights into omnivorousness and mesophyll feeding.</title>
        <authorList>
            <person name="Liu Y."/>
            <person name="Liu H."/>
            <person name="Wang H."/>
            <person name="Huang T."/>
            <person name="Liu B."/>
            <person name="Yang B."/>
            <person name="Yin L."/>
            <person name="Li B."/>
            <person name="Zhang Y."/>
            <person name="Zhang S."/>
            <person name="Jiang F."/>
            <person name="Zhang X."/>
            <person name="Ren Y."/>
            <person name="Wang B."/>
            <person name="Wang S."/>
            <person name="Lu Y."/>
            <person name="Wu K."/>
            <person name="Fan W."/>
            <person name="Wang G."/>
        </authorList>
    </citation>
    <scope>NUCLEOTIDE SEQUENCE</scope>
    <source>
        <strain evidence="1">12Hb</strain>
    </source>
</reference>
<evidence type="ECO:0000313" key="1">
    <source>
        <dbReference type="EMBL" id="KAF6207824.1"/>
    </source>
</evidence>
<keyword evidence="2" id="KW-1185">Reference proteome</keyword>
<dbReference type="EMBL" id="WIXP02000007">
    <property type="protein sequence ID" value="KAF6207824.1"/>
    <property type="molecule type" value="Genomic_DNA"/>
</dbReference>
<evidence type="ECO:0000313" key="2">
    <source>
        <dbReference type="Proteomes" id="UP000466442"/>
    </source>
</evidence>